<dbReference type="EMBL" id="CP007128">
    <property type="protein sequence ID" value="AHG88014.1"/>
    <property type="molecule type" value="Genomic_DNA"/>
</dbReference>
<dbReference type="GO" id="GO:0008713">
    <property type="term" value="F:ADP-heptose-lipopolysaccharide heptosyltransferase activity"/>
    <property type="evidence" value="ECO:0007669"/>
    <property type="project" value="TreeGrafter"/>
</dbReference>
<dbReference type="CDD" id="cd03789">
    <property type="entry name" value="GT9_LPS_heptosyltransferase"/>
    <property type="match status" value="1"/>
</dbReference>
<reference evidence="3 4" key="1">
    <citation type="journal article" date="2014" name="Genome Announc.">
        <title>Genome Sequence and Methylome of Soil Bacterium Gemmatirosa kalamazoonensis KBS708T, a Member of the Rarely Cultivated Gemmatimonadetes Phylum.</title>
        <authorList>
            <person name="Debruyn J.M."/>
            <person name="Radosevich M."/>
            <person name="Wommack K.E."/>
            <person name="Polson S.W."/>
            <person name="Hauser L.J."/>
            <person name="Fawaz M.N."/>
            <person name="Korlach J."/>
            <person name="Tsai Y.C."/>
        </authorList>
    </citation>
    <scope>NUCLEOTIDE SEQUENCE [LARGE SCALE GENOMIC DNA]</scope>
    <source>
        <strain evidence="3 4">KBS708</strain>
    </source>
</reference>
<gene>
    <name evidence="3" type="ORF">J421_0477</name>
</gene>
<name>W0RA66_9BACT</name>
<dbReference type="RefSeq" id="WP_025409561.1">
    <property type="nucleotide sequence ID" value="NZ_CP007128.1"/>
</dbReference>
<dbReference type="Pfam" id="PF01075">
    <property type="entry name" value="Glyco_transf_9"/>
    <property type="match status" value="1"/>
</dbReference>
<keyword evidence="1" id="KW-0328">Glycosyltransferase</keyword>
<dbReference type="PANTHER" id="PTHR30160">
    <property type="entry name" value="TETRAACYLDISACCHARIDE 4'-KINASE-RELATED"/>
    <property type="match status" value="1"/>
</dbReference>
<accession>W0RA66</accession>
<dbReference type="InterPro" id="IPR051199">
    <property type="entry name" value="LPS_LOS_Heptosyltrfase"/>
</dbReference>
<keyword evidence="4" id="KW-1185">Reference proteome</keyword>
<sequence length="354" mass="38793">MPRRVCIVLLTGLGDVVHGLPIANALKDAGWHVTWVSEPMPSSILEHHPSVDTIVRYRRREGARGVLALRRELRAARRAVGGFDLAVNLNVYFKSVWPVLFSGAPHRLGFERGRARDGIWLATNDHLAPRPRAHTQDMFLEFLAHLEVPHHPPSMPRDWRIAFSPAECAAQAAFVAERSGRPLAAIVPASANAAKDWRAERWAMVADGLVERGFEVALVGGPGARETGVARAIEAAARGPITWAMGDGVRRVAWILERCALVLAPDTGPLHIARALGVPVVGLFGHTNPWRVGPYRAYEDLWIDRYTPPGTAPDPSSFDPPPDDRMALITPDDVLAKVDVAIARYGVLDVKREA</sequence>
<dbReference type="PANTHER" id="PTHR30160:SF21">
    <property type="entry name" value="LIPOPOLYSACCHARIDE CORE HEPTOSYLTRANSFERASE OPSX"/>
    <property type="match status" value="1"/>
</dbReference>
<dbReference type="HOGENOM" id="CLU_038371_2_0_0"/>
<dbReference type="InParanoid" id="W0RA66"/>
<evidence type="ECO:0000256" key="1">
    <source>
        <dbReference type="ARBA" id="ARBA00022676"/>
    </source>
</evidence>
<dbReference type="InterPro" id="IPR002201">
    <property type="entry name" value="Glyco_trans_9"/>
</dbReference>
<dbReference type="STRING" id="861299.J421_0477"/>
<dbReference type="Proteomes" id="UP000019151">
    <property type="component" value="Chromosome"/>
</dbReference>
<dbReference type="KEGG" id="gba:J421_0477"/>
<dbReference type="eggNOG" id="COG0859">
    <property type="taxonomic scope" value="Bacteria"/>
</dbReference>
<evidence type="ECO:0000313" key="4">
    <source>
        <dbReference type="Proteomes" id="UP000019151"/>
    </source>
</evidence>
<dbReference type="AlphaFoldDB" id="W0RA66"/>
<evidence type="ECO:0000256" key="2">
    <source>
        <dbReference type="ARBA" id="ARBA00022679"/>
    </source>
</evidence>
<proteinExistence type="predicted"/>
<organism evidence="3 4">
    <name type="scientific">Gemmatirosa kalamazoonensis</name>
    <dbReference type="NCBI Taxonomy" id="861299"/>
    <lineage>
        <taxon>Bacteria</taxon>
        <taxon>Pseudomonadati</taxon>
        <taxon>Gemmatimonadota</taxon>
        <taxon>Gemmatimonadia</taxon>
        <taxon>Gemmatimonadales</taxon>
        <taxon>Gemmatimonadaceae</taxon>
        <taxon>Gemmatirosa</taxon>
    </lineage>
</organism>
<dbReference type="SUPFAM" id="SSF53756">
    <property type="entry name" value="UDP-Glycosyltransferase/glycogen phosphorylase"/>
    <property type="match status" value="1"/>
</dbReference>
<dbReference type="OrthoDB" id="9797795at2"/>
<dbReference type="Gene3D" id="3.40.50.2000">
    <property type="entry name" value="Glycogen Phosphorylase B"/>
    <property type="match status" value="2"/>
</dbReference>
<keyword evidence="2 3" id="KW-0808">Transferase</keyword>
<evidence type="ECO:0000313" key="3">
    <source>
        <dbReference type="EMBL" id="AHG88014.1"/>
    </source>
</evidence>
<dbReference type="GO" id="GO:0009244">
    <property type="term" value="P:lipopolysaccharide core region biosynthetic process"/>
    <property type="evidence" value="ECO:0007669"/>
    <property type="project" value="TreeGrafter"/>
</dbReference>
<dbReference type="GO" id="GO:0005829">
    <property type="term" value="C:cytosol"/>
    <property type="evidence" value="ECO:0007669"/>
    <property type="project" value="TreeGrafter"/>
</dbReference>
<protein>
    <submittedName>
        <fullName evidence="3">Glycosyl transferase family 9</fullName>
    </submittedName>
</protein>